<dbReference type="PANTHER" id="PTHR23407:SF1">
    <property type="entry name" value="5-FORMYLTETRAHYDROFOLATE CYCLO-LIGASE"/>
    <property type="match status" value="1"/>
</dbReference>
<keyword evidence="6" id="KW-0436">Ligase</keyword>
<gene>
    <name evidence="6" type="ORF">HZF24_02775</name>
</gene>
<dbReference type="NCBIfam" id="TIGR02727">
    <property type="entry name" value="MTHFS_bact"/>
    <property type="match status" value="1"/>
</dbReference>
<keyword evidence="2 4" id="KW-0547">Nucleotide-binding</keyword>
<evidence type="ECO:0000256" key="5">
    <source>
        <dbReference type="RuleBase" id="RU361279"/>
    </source>
</evidence>
<dbReference type="GO" id="GO:0005524">
    <property type="term" value="F:ATP binding"/>
    <property type="evidence" value="ECO:0007669"/>
    <property type="project" value="UniProtKB-KW"/>
</dbReference>
<dbReference type="AlphaFoldDB" id="A0A974GVG2"/>
<evidence type="ECO:0000256" key="3">
    <source>
        <dbReference type="ARBA" id="ARBA00022840"/>
    </source>
</evidence>
<name>A0A974GVG2_SEDHY</name>
<feature type="binding site" evidence="4">
    <location>
        <position position="49"/>
    </location>
    <ligand>
        <name>substrate</name>
    </ligand>
</feature>
<reference evidence="6" key="1">
    <citation type="submission" date="2020-07" db="EMBL/GenBank/DDBJ databases">
        <title>Genomic analysis of a strain of Sedimentibacter Hydroxybenzoicus DSM7310.</title>
        <authorList>
            <person name="Ma S."/>
        </authorList>
    </citation>
    <scope>NUCLEOTIDE SEQUENCE</scope>
    <source>
        <strain evidence="6">DSM 7310</strain>
    </source>
</reference>
<comment type="cofactor">
    <cofactor evidence="5">
        <name>Mg(2+)</name>
        <dbReference type="ChEBI" id="CHEBI:18420"/>
    </cofactor>
</comment>
<feature type="binding site" evidence="4">
    <location>
        <begin position="3"/>
        <end position="7"/>
    </location>
    <ligand>
        <name>ATP</name>
        <dbReference type="ChEBI" id="CHEBI:30616"/>
    </ligand>
</feature>
<dbReference type="InterPro" id="IPR002698">
    <property type="entry name" value="FTHF_cligase"/>
</dbReference>
<sequence length="188" mass="21876">MDKGELRKRILSIRNVLKPDEADYKSKIIMDKLTSLDEYKSSKVVFIYMSFKNEVKTYDLIERMLSEHKRVVIPYTDTKNTEIIPSEIKNLKDDLVLNSFGYYEPVLGKVKQVNTEELDLIIAPGVVFDESLNRVGFGKGYYDRILSNKRKDAKIIAVAYEFQIVDEVPTESHDIKMDMIITEERIIQ</sequence>
<comment type="caution">
    <text evidence="6">The sequence shown here is derived from an EMBL/GenBank/DDBJ whole genome shotgun (WGS) entry which is preliminary data.</text>
</comment>
<dbReference type="Pfam" id="PF01812">
    <property type="entry name" value="5-FTHF_cyc-lig"/>
    <property type="match status" value="1"/>
</dbReference>
<keyword evidence="3 4" id="KW-0067">ATP-binding</keyword>
<protein>
    <recommendedName>
        <fullName evidence="5">5-formyltetrahydrofolate cyclo-ligase</fullName>
        <ecNumber evidence="5">6.3.3.2</ecNumber>
    </recommendedName>
</protein>
<proteinExistence type="inferred from homology"/>
<dbReference type="Proteomes" id="UP000611629">
    <property type="component" value="Unassembled WGS sequence"/>
</dbReference>
<dbReference type="InterPro" id="IPR037171">
    <property type="entry name" value="NagB/RpiA_transferase-like"/>
</dbReference>
<comment type="catalytic activity">
    <reaction evidence="5">
        <text>(6S)-5-formyl-5,6,7,8-tetrahydrofolate + ATP = (6R)-5,10-methenyltetrahydrofolate + ADP + phosphate</text>
        <dbReference type="Rhea" id="RHEA:10488"/>
        <dbReference type="ChEBI" id="CHEBI:30616"/>
        <dbReference type="ChEBI" id="CHEBI:43474"/>
        <dbReference type="ChEBI" id="CHEBI:57455"/>
        <dbReference type="ChEBI" id="CHEBI:57457"/>
        <dbReference type="ChEBI" id="CHEBI:456216"/>
        <dbReference type="EC" id="6.3.3.2"/>
    </reaction>
</comment>
<dbReference type="GO" id="GO:0030272">
    <property type="term" value="F:5-formyltetrahydrofolate cyclo-ligase activity"/>
    <property type="evidence" value="ECO:0007669"/>
    <property type="project" value="UniProtKB-EC"/>
</dbReference>
<evidence type="ECO:0000256" key="4">
    <source>
        <dbReference type="PIRSR" id="PIRSR006806-1"/>
    </source>
</evidence>
<evidence type="ECO:0000313" key="7">
    <source>
        <dbReference type="Proteomes" id="UP000611629"/>
    </source>
</evidence>
<keyword evidence="5" id="KW-0479">Metal-binding</keyword>
<dbReference type="PANTHER" id="PTHR23407">
    <property type="entry name" value="ATPASE INHIBITOR/5-FORMYLTETRAHYDROFOLATE CYCLO-LIGASE"/>
    <property type="match status" value="1"/>
</dbReference>
<dbReference type="GO" id="GO:0009396">
    <property type="term" value="P:folic acid-containing compound biosynthetic process"/>
    <property type="evidence" value="ECO:0007669"/>
    <property type="project" value="TreeGrafter"/>
</dbReference>
<dbReference type="PIRSF" id="PIRSF006806">
    <property type="entry name" value="FTHF_cligase"/>
    <property type="match status" value="1"/>
</dbReference>
<dbReference type="Gene3D" id="3.40.50.10420">
    <property type="entry name" value="NagB/RpiA/CoA transferase-like"/>
    <property type="match status" value="1"/>
</dbReference>
<dbReference type="GO" id="GO:0046872">
    <property type="term" value="F:metal ion binding"/>
    <property type="evidence" value="ECO:0007669"/>
    <property type="project" value="UniProtKB-KW"/>
</dbReference>
<evidence type="ECO:0000256" key="2">
    <source>
        <dbReference type="ARBA" id="ARBA00022741"/>
    </source>
</evidence>
<dbReference type="GO" id="GO:0035999">
    <property type="term" value="P:tetrahydrofolate interconversion"/>
    <property type="evidence" value="ECO:0007669"/>
    <property type="project" value="TreeGrafter"/>
</dbReference>
<dbReference type="InterPro" id="IPR024185">
    <property type="entry name" value="FTHF_cligase-like_sf"/>
</dbReference>
<evidence type="ECO:0000313" key="6">
    <source>
        <dbReference type="EMBL" id="NYB73060.1"/>
    </source>
</evidence>
<dbReference type="EC" id="6.3.3.2" evidence="5"/>
<dbReference type="EMBL" id="JACBNQ010000002">
    <property type="protein sequence ID" value="NYB73060.1"/>
    <property type="molecule type" value="Genomic_DNA"/>
</dbReference>
<organism evidence="6 7">
    <name type="scientific">Sedimentibacter hydroxybenzoicus DSM 7310</name>
    <dbReference type="NCBI Taxonomy" id="1123245"/>
    <lineage>
        <taxon>Bacteria</taxon>
        <taxon>Bacillati</taxon>
        <taxon>Bacillota</taxon>
        <taxon>Tissierellia</taxon>
        <taxon>Sedimentibacter</taxon>
    </lineage>
</organism>
<dbReference type="RefSeq" id="WP_179236756.1">
    <property type="nucleotide sequence ID" value="NZ_JACBNQ010000002.1"/>
</dbReference>
<dbReference type="SUPFAM" id="SSF100950">
    <property type="entry name" value="NagB/RpiA/CoA transferase-like"/>
    <property type="match status" value="1"/>
</dbReference>
<accession>A0A974GVG2</accession>
<feature type="binding site" evidence="4">
    <location>
        <position position="54"/>
    </location>
    <ligand>
        <name>substrate</name>
    </ligand>
</feature>
<evidence type="ECO:0000256" key="1">
    <source>
        <dbReference type="ARBA" id="ARBA00010638"/>
    </source>
</evidence>
<comment type="similarity">
    <text evidence="1 5">Belongs to the 5-formyltetrahydrofolate cyclo-ligase family.</text>
</comment>
<feature type="binding site" evidence="4">
    <location>
        <begin position="134"/>
        <end position="142"/>
    </location>
    <ligand>
        <name>ATP</name>
        <dbReference type="ChEBI" id="CHEBI:30616"/>
    </ligand>
</feature>
<keyword evidence="5" id="KW-0460">Magnesium</keyword>
<keyword evidence="7" id="KW-1185">Reference proteome</keyword>